<comment type="caution">
    <text evidence="8">Lacks conserved residue(s) required for the propagation of feature annotation.</text>
</comment>
<dbReference type="GO" id="GO:1902758">
    <property type="term" value="P:bis(molybdopterin guanine dinucleotide)molybdenum biosynthetic process"/>
    <property type="evidence" value="ECO:0007669"/>
    <property type="project" value="TreeGrafter"/>
</dbReference>
<evidence type="ECO:0000256" key="7">
    <source>
        <dbReference type="ARBA" id="ARBA00023150"/>
    </source>
</evidence>
<keyword evidence="2 8" id="KW-0808">Transferase</keyword>
<comment type="similarity">
    <text evidence="8">Belongs to the MobA family.</text>
</comment>
<dbReference type="HAMAP" id="MF_00316">
    <property type="entry name" value="MobA"/>
    <property type="match status" value="1"/>
</dbReference>
<feature type="binding site" evidence="8">
    <location>
        <position position="102"/>
    </location>
    <ligand>
        <name>Mg(2+)</name>
        <dbReference type="ChEBI" id="CHEBI:18420"/>
    </ligand>
</feature>
<dbReference type="AlphaFoldDB" id="A0A2D1KMY0"/>
<dbReference type="EMBL" id="CP017697">
    <property type="protein sequence ID" value="ATO43517.1"/>
    <property type="molecule type" value="Genomic_DNA"/>
</dbReference>
<dbReference type="Pfam" id="PF12804">
    <property type="entry name" value="NTP_transf_3"/>
    <property type="match status" value="1"/>
</dbReference>
<evidence type="ECO:0000313" key="10">
    <source>
        <dbReference type="Proteomes" id="UP000223559"/>
    </source>
</evidence>
<comment type="cofactor">
    <cofactor evidence="8">
        <name>Mg(2+)</name>
        <dbReference type="ChEBI" id="CHEBI:18420"/>
    </cofactor>
</comment>
<feature type="binding site" evidence="8">
    <location>
        <position position="102"/>
    </location>
    <ligand>
        <name>GTP</name>
        <dbReference type="ChEBI" id="CHEBI:37565"/>
    </ligand>
</feature>
<dbReference type="InterPro" id="IPR029044">
    <property type="entry name" value="Nucleotide-diphossugar_trans"/>
</dbReference>
<dbReference type="GO" id="GO:0061603">
    <property type="term" value="F:molybdenum cofactor guanylyltransferase activity"/>
    <property type="evidence" value="ECO:0007669"/>
    <property type="project" value="UniProtKB-EC"/>
</dbReference>
<keyword evidence="7 8" id="KW-0501">Molybdenum cofactor biosynthesis</keyword>
<evidence type="ECO:0000256" key="8">
    <source>
        <dbReference type="HAMAP-Rule" id="MF_00316"/>
    </source>
</evidence>
<evidence type="ECO:0000256" key="4">
    <source>
        <dbReference type="ARBA" id="ARBA00022741"/>
    </source>
</evidence>
<keyword evidence="1 8" id="KW-0963">Cytoplasm</keyword>
<dbReference type="InterPro" id="IPR025877">
    <property type="entry name" value="MobA-like_NTP_Trfase"/>
</dbReference>
<keyword evidence="4 8" id="KW-0547">Nucleotide-binding</keyword>
<dbReference type="GO" id="GO:0005737">
    <property type="term" value="C:cytoplasm"/>
    <property type="evidence" value="ECO:0007669"/>
    <property type="project" value="UniProtKB-SubCell"/>
</dbReference>
<evidence type="ECO:0000256" key="1">
    <source>
        <dbReference type="ARBA" id="ARBA00022490"/>
    </source>
</evidence>
<dbReference type="OrthoDB" id="9788394at2"/>
<dbReference type="Gene3D" id="3.90.550.10">
    <property type="entry name" value="Spore Coat Polysaccharide Biosynthesis Protein SpsA, Chain A"/>
    <property type="match status" value="1"/>
</dbReference>
<reference evidence="9 10" key="1">
    <citation type="submission" date="2016-10" db="EMBL/GenBank/DDBJ databases">
        <title>The whole genome sequencing and assembly of L. cotyniformis subsp. torquens DSM 20004 strain.</title>
        <authorList>
            <person name="Park M.-K."/>
            <person name="Lee Y.-J."/>
            <person name="Yi H."/>
            <person name="Bahn Y.-S."/>
            <person name="Kim J.F."/>
            <person name="Lee D.-W."/>
        </authorList>
    </citation>
    <scope>NUCLEOTIDE SEQUENCE [LARGE SCALE GENOMIC DNA]</scope>
    <source>
        <strain evidence="9 10">DSM 20004</strain>
    </source>
</reference>
<dbReference type="Proteomes" id="UP000223559">
    <property type="component" value="Chromosome"/>
</dbReference>
<dbReference type="InterPro" id="IPR013482">
    <property type="entry name" value="Molybde_CF_guanTrfase"/>
</dbReference>
<dbReference type="GO" id="GO:0046872">
    <property type="term" value="F:metal ion binding"/>
    <property type="evidence" value="ECO:0007669"/>
    <property type="project" value="UniProtKB-KW"/>
</dbReference>
<comment type="subcellular location">
    <subcellularLocation>
        <location evidence="8">Cytoplasm</location>
    </subcellularLocation>
</comment>
<keyword evidence="10" id="KW-1185">Reference proteome</keyword>
<dbReference type="SUPFAM" id="SSF53448">
    <property type="entry name" value="Nucleotide-diphospho-sugar transferases"/>
    <property type="match status" value="1"/>
</dbReference>
<dbReference type="PANTHER" id="PTHR19136">
    <property type="entry name" value="MOLYBDENUM COFACTOR GUANYLYLTRANSFERASE"/>
    <property type="match status" value="1"/>
</dbReference>
<dbReference type="RefSeq" id="WP_056980535.1">
    <property type="nucleotide sequence ID" value="NZ_AZDC01000261.1"/>
</dbReference>
<comment type="domain">
    <text evidence="8">The N-terminal domain determines nucleotide recognition and specific binding, while the C-terminal domain determines the specific binding to the target protein.</text>
</comment>
<feature type="binding site" evidence="8">
    <location>
        <position position="24"/>
    </location>
    <ligand>
        <name>GTP</name>
        <dbReference type="ChEBI" id="CHEBI:37565"/>
    </ligand>
</feature>
<feature type="binding site" evidence="8">
    <location>
        <position position="73"/>
    </location>
    <ligand>
        <name>GTP</name>
        <dbReference type="ChEBI" id="CHEBI:37565"/>
    </ligand>
</feature>
<keyword evidence="5 8" id="KW-0460">Magnesium</keyword>
<accession>A0A2D1KMY0</accession>
<dbReference type="EC" id="2.7.7.77" evidence="8"/>
<sequence length="195" mass="21720">MIAATDVTGIILCGGHSSRMGFNKALLMLDGQYVILQTAAKLKELFPAVVLMTNNQQNFRVSDAFAGYPIWEDDYQNSGPLGGLVTALARVTTPYIFVTACDIPNISLTMIRQLLNSVQSEQVILYQQDNHIESLFGLYHRSCLPLFTAQLAQGNGQIRYYFPQLRVRLLSSPLTELRNINTPAELPGWRIKGNV</sequence>
<evidence type="ECO:0000256" key="2">
    <source>
        <dbReference type="ARBA" id="ARBA00022679"/>
    </source>
</evidence>
<evidence type="ECO:0000256" key="5">
    <source>
        <dbReference type="ARBA" id="ARBA00022842"/>
    </source>
</evidence>
<evidence type="ECO:0000256" key="6">
    <source>
        <dbReference type="ARBA" id="ARBA00023134"/>
    </source>
</evidence>
<dbReference type="PANTHER" id="PTHR19136:SF81">
    <property type="entry name" value="MOLYBDENUM COFACTOR GUANYLYLTRANSFERASE"/>
    <property type="match status" value="1"/>
</dbReference>
<evidence type="ECO:0000256" key="3">
    <source>
        <dbReference type="ARBA" id="ARBA00022723"/>
    </source>
</evidence>
<proteinExistence type="inferred from homology"/>
<organism evidence="9 10">
    <name type="scientific">Loigolactobacillus coryniformis subsp. torquens DSM 20004 = KCTC 3535</name>
    <dbReference type="NCBI Taxonomy" id="1423822"/>
    <lineage>
        <taxon>Bacteria</taxon>
        <taxon>Bacillati</taxon>
        <taxon>Bacillota</taxon>
        <taxon>Bacilli</taxon>
        <taxon>Lactobacillales</taxon>
        <taxon>Lactobacillaceae</taxon>
        <taxon>Loigolactobacillus</taxon>
    </lineage>
</organism>
<dbReference type="CDD" id="cd02503">
    <property type="entry name" value="MobA"/>
    <property type="match status" value="1"/>
</dbReference>
<comment type="catalytic activity">
    <reaction evidence="8">
        <text>Mo-molybdopterin + GTP + H(+) = Mo-molybdopterin guanine dinucleotide + diphosphate</text>
        <dbReference type="Rhea" id="RHEA:34243"/>
        <dbReference type="ChEBI" id="CHEBI:15378"/>
        <dbReference type="ChEBI" id="CHEBI:33019"/>
        <dbReference type="ChEBI" id="CHEBI:37565"/>
        <dbReference type="ChEBI" id="CHEBI:71302"/>
        <dbReference type="ChEBI" id="CHEBI:71310"/>
        <dbReference type="EC" id="2.7.7.77"/>
    </reaction>
</comment>
<gene>
    <name evidence="8" type="primary">mobA</name>
    <name evidence="9" type="ORF">LC20004_06190</name>
</gene>
<feature type="binding site" evidence="8">
    <location>
        <begin position="12"/>
        <end position="14"/>
    </location>
    <ligand>
        <name>GTP</name>
        <dbReference type="ChEBI" id="CHEBI:37565"/>
    </ligand>
</feature>
<keyword evidence="3 8" id="KW-0479">Metal-binding</keyword>
<name>A0A2D1KMY0_9LACO</name>
<keyword evidence="6 8" id="KW-0342">GTP-binding</keyword>
<dbReference type="KEGG" id="lcy:LC20004_06190"/>
<protein>
    <recommendedName>
        <fullName evidence="8">Probable molybdenum cofactor guanylyltransferase</fullName>
        <shortName evidence="8">MoCo guanylyltransferase</shortName>
        <ecNumber evidence="8">2.7.7.77</ecNumber>
    </recommendedName>
    <alternativeName>
        <fullName evidence="8">GTP:molybdopterin guanylyltransferase</fullName>
    </alternativeName>
    <alternativeName>
        <fullName evidence="8">Mo-MPT guanylyltransferase</fullName>
    </alternativeName>
    <alternativeName>
        <fullName evidence="8">Molybdopterin guanylyltransferase</fullName>
    </alternativeName>
    <alternativeName>
        <fullName evidence="8">Molybdopterin-guanine dinucleotide synthase</fullName>
        <shortName evidence="8">MGD synthase</shortName>
    </alternativeName>
</protein>
<comment type="function">
    <text evidence="8">Transfers a GMP moiety from GTP to Mo-molybdopterin (Mo-MPT) cofactor (Moco or molybdenum cofactor) to form Mo-molybdopterin guanine dinucleotide (Mo-MGD) cofactor.</text>
</comment>
<dbReference type="GO" id="GO:0005525">
    <property type="term" value="F:GTP binding"/>
    <property type="evidence" value="ECO:0007669"/>
    <property type="project" value="UniProtKB-UniRule"/>
</dbReference>
<evidence type="ECO:0000313" key="9">
    <source>
        <dbReference type="EMBL" id="ATO43517.1"/>
    </source>
</evidence>